<organism evidence="1 2">
    <name type="scientific">Sphingosinicella xenopeptidilytica</name>
    <dbReference type="NCBI Taxonomy" id="364098"/>
    <lineage>
        <taxon>Bacteria</taxon>
        <taxon>Pseudomonadati</taxon>
        <taxon>Pseudomonadota</taxon>
        <taxon>Alphaproteobacteria</taxon>
        <taxon>Sphingomonadales</taxon>
        <taxon>Sphingosinicellaceae</taxon>
        <taxon>Sphingosinicella</taxon>
    </lineage>
</organism>
<dbReference type="Pfam" id="PF10038">
    <property type="entry name" value="DUF2274"/>
    <property type="match status" value="1"/>
</dbReference>
<accession>A0ABW3C703</accession>
<keyword evidence="2" id="KW-1185">Reference proteome</keyword>
<reference evidence="2" key="1">
    <citation type="journal article" date="2019" name="Int. J. Syst. Evol. Microbiol.">
        <title>The Global Catalogue of Microorganisms (GCM) 10K type strain sequencing project: providing services to taxonomists for standard genome sequencing and annotation.</title>
        <authorList>
            <consortium name="The Broad Institute Genomics Platform"/>
            <consortium name="The Broad Institute Genome Sequencing Center for Infectious Disease"/>
            <person name="Wu L."/>
            <person name="Ma J."/>
        </authorList>
    </citation>
    <scope>NUCLEOTIDE SEQUENCE [LARGE SCALE GENOMIC DNA]</scope>
    <source>
        <strain evidence="2">CCUG 52537</strain>
    </source>
</reference>
<evidence type="ECO:0000313" key="1">
    <source>
        <dbReference type="EMBL" id="MFD0849657.1"/>
    </source>
</evidence>
<evidence type="ECO:0000313" key="2">
    <source>
        <dbReference type="Proteomes" id="UP001597124"/>
    </source>
</evidence>
<comment type="caution">
    <text evidence="1">The sequence shown here is derived from an EMBL/GenBank/DDBJ whole genome shotgun (WGS) entry which is preliminary data.</text>
</comment>
<dbReference type="RefSeq" id="WP_374597839.1">
    <property type="nucleotide sequence ID" value="NZ_JBHTIK010000011.1"/>
</dbReference>
<name>A0ABW3C703_SPHXN</name>
<dbReference type="Proteomes" id="UP001597124">
    <property type="component" value="Unassembled WGS sequence"/>
</dbReference>
<protein>
    <submittedName>
        <fullName evidence="1">DUF2274 domain-containing protein</fullName>
    </submittedName>
</protein>
<proteinExistence type="predicted"/>
<dbReference type="InterPro" id="IPR018733">
    <property type="entry name" value="DUF2274"/>
</dbReference>
<dbReference type="EMBL" id="JBHTIK010000011">
    <property type="protein sequence ID" value="MFD0849657.1"/>
    <property type="molecule type" value="Genomic_DNA"/>
</dbReference>
<sequence length="73" mass="8542">MSALRLPRLPDRSPVKITITLAPDLHRHLSTYADLYREHYGDTESITELIPFMLRLFLETDKAFVRTRTRTPS</sequence>
<gene>
    <name evidence="1" type="ORF">ACFQ00_15085</name>
</gene>